<comment type="caution">
    <text evidence="8">The sequence shown here is derived from an EMBL/GenBank/DDBJ whole genome shotgun (WGS) entry which is preliminary data.</text>
</comment>
<evidence type="ECO:0000256" key="3">
    <source>
        <dbReference type="ARBA" id="ARBA00022475"/>
    </source>
</evidence>
<feature type="transmembrane region" description="Helical" evidence="7">
    <location>
        <begin position="172"/>
        <end position="200"/>
    </location>
</feature>
<feature type="transmembrane region" description="Helical" evidence="7">
    <location>
        <begin position="390"/>
        <end position="410"/>
    </location>
</feature>
<evidence type="ECO:0000256" key="6">
    <source>
        <dbReference type="ARBA" id="ARBA00023136"/>
    </source>
</evidence>
<dbReference type="GO" id="GO:0015297">
    <property type="term" value="F:antiporter activity"/>
    <property type="evidence" value="ECO:0007669"/>
    <property type="project" value="InterPro"/>
</dbReference>
<evidence type="ECO:0000256" key="4">
    <source>
        <dbReference type="ARBA" id="ARBA00022692"/>
    </source>
</evidence>
<dbReference type="PANTHER" id="PTHR43549">
    <property type="entry name" value="MULTIDRUG RESISTANCE PROTEIN YPNP-RELATED"/>
    <property type="match status" value="1"/>
</dbReference>
<dbReference type="STRING" id="1650663.GCA_001486665_01172"/>
<keyword evidence="5 7" id="KW-1133">Transmembrane helix</keyword>
<dbReference type="InterPro" id="IPR048279">
    <property type="entry name" value="MdtK-like"/>
</dbReference>
<dbReference type="EMBL" id="SLUM01000009">
    <property type="protein sequence ID" value="TCL57827.1"/>
    <property type="molecule type" value="Genomic_DNA"/>
</dbReference>
<feature type="transmembrane region" description="Helical" evidence="7">
    <location>
        <begin position="20"/>
        <end position="37"/>
    </location>
</feature>
<evidence type="ECO:0000256" key="2">
    <source>
        <dbReference type="ARBA" id="ARBA00022448"/>
    </source>
</evidence>
<protein>
    <submittedName>
        <fullName evidence="8">Putative MATE family efflux protein</fullName>
    </submittedName>
</protein>
<evidence type="ECO:0000256" key="5">
    <source>
        <dbReference type="ARBA" id="ARBA00022989"/>
    </source>
</evidence>
<feature type="transmembrane region" description="Helical" evidence="7">
    <location>
        <begin position="422"/>
        <end position="442"/>
    </location>
</feature>
<dbReference type="GO" id="GO:0042910">
    <property type="term" value="F:xenobiotic transmembrane transporter activity"/>
    <property type="evidence" value="ECO:0007669"/>
    <property type="project" value="InterPro"/>
</dbReference>
<dbReference type="GeneID" id="97382587"/>
<dbReference type="Proteomes" id="UP000295184">
    <property type="component" value="Unassembled WGS sequence"/>
</dbReference>
<comment type="subcellular location">
    <subcellularLocation>
        <location evidence="1">Cell membrane</location>
        <topology evidence="1">Multi-pass membrane protein</topology>
    </subcellularLocation>
</comment>
<dbReference type="OrthoDB" id="9776324at2"/>
<dbReference type="InterPro" id="IPR052031">
    <property type="entry name" value="Membrane_Transporter-Flippase"/>
</dbReference>
<accession>A0A4R1QW05</accession>
<dbReference type="GO" id="GO:0005886">
    <property type="term" value="C:plasma membrane"/>
    <property type="evidence" value="ECO:0007669"/>
    <property type="project" value="UniProtKB-SubCell"/>
</dbReference>
<dbReference type="PIRSF" id="PIRSF006603">
    <property type="entry name" value="DinF"/>
    <property type="match status" value="1"/>
</dbReference>
<dbReference type="NCBIfam" id="TIGR00797">
    <property type="entry name" value="matE"/>
    <property type="match status" value="1"/>
</dbReference>
<feature type="transmembrane region" description="Helical" evidence="7">
    <location>
        <begin position="99"/>
        <end position="121"/>
    </location>
</feature>
<feature type="transmembrane region" description="Helical" evidence="7">
    <location>
        <begin position="322"/>
        <end position="346"/>
    </location>
</feature>
<gene>
    <name evidence="8" type="ORF">EDD77_109102</name>
</gene>
<dbReference type="AlphaFoldDB" id="A0A4R1QW05"/>
<sequence>MSRSVSAENQITQGVIWKQILVFFFPILFGTFFQQLYNTFDAIIVGQFVGKQALAAVGGGTSNLVNIVVNLFTGMAAGTTVVVAQGVGARDPERVRKTVHTSAAMSLVGGLVFTVVGILAARPALVAMATPDDVMEYAVQYLIAYCLGMIPSFFYNVGAGILRAVGDTKRPLYFLIVACLVNIVLDIVFVAVMGMGALGAGLATMISQWVSAALVYISLSGTSAIYRLDKTRLGFDQASLSRVLQVGIPAGIQGNMYAISNVILQSCINSFGTDTVAAWTSFSKVDGFFWMVSGAYGIAITTFAGQNYGAGLYSRVRKSVHVCLAMCAGTAVAMSVLMVSCSGIFLRMFTQDAAVLEIGTVMVRNMMPYYVTFVCIEILSGAIRGCGQALIPMILTGCGVCGLRILWVFLVVPFRREITTVLYSYPVSWVITSICFVVYYKCGKWLPKEDRKPAEAVQQSAEA</sequence>
<dbReference type="RefSeq" id="WP_058963649.1">
    <property type="nucleotide sequence ID" value="NZ_CABKVM010000015.1"/>
</dbReference>
<keyword evidence="6 7" id="KW-0472">Membrane</keyword>
<keyword evidence="4 7" id="KW-0812">Transmembrane</keyword>
<dbReference type="InterPro" id="IPR002528">
    <property type="entry name" value="MATE_fam"/>
</dbReference>
<evidence type="ECO:0000256" key="7">
    <source>
        <dbReference type="SAM" id="Phobius"/>
    </source>
</evidence>
<dbReference type="Pfam" id="PF01554">
    <property type="entry name" value="MatE"/>
    <property type="match status" value="2"/>
</dbReference>
<feature type="transmembrane region" description="Helical" evidence="7">
    <location>
        <begin position="366"/>
        <end position="383"/>
    </location>
</feature>
<evidence type="ECO:0000313" key="8">
    <source>
        <dbReference type="EMBL" id="TCL57827.1"/>
    </source>
</evidence>
<keyword evidence="2" id="KW-0813">Transport</keyword>
<dbReference type="PANTHER" id="PTHR43549:SF3">
    <property type="entry name" value="MULTIDRUG RESISTANCE PROTEIN YPNP-RELATED"/>
    <property type="match status" value="1"/>
</dbReference>
<organism evidence="8 9">
    <name type="scientific">Allofournierella massiliensis</name>
    <dbReference type="NCBI Taxonomy" id="1650663"/>
    <lineage>
        <taxon>Bacteria</taxon>
        <taxon>Bacillati</taxon>
        <taxon>Bacillota</taxon>
        <taxon>Clostridia</taxon>
        <taxon>Eubacteriales</taxon>
        <taxon>Oscillospiraceae</taxon>
        <taxon>Allofournierella</taxon>
    </lineage>
</organism>
<dbReference type="CDD" id="cd13138">
    <property type="entry name" value="MATE_yoeA_like"/>
    <property type="match status" value="1"/>
</dbReference>
<feature type="transmembrane region" description="Helical" evidence="7">
    <location>
        <begin position="67"/>
        <end position="87"/>
    </location>
</feature>
<feature type="transmembrane region" description="Helical" evidence="7">
    <location>
        <begin position="206"/>
        <end position="226"/>
    </location>
</feature>
<evidence type="ECO:0000313" key="9">
    <source>
        <dbReference type="Proteomes" id="UP000295184"/>
    </source>
</evidence>
<evidence type="ECO:0000256" key="1">
    <source>
        <dbReference type="ARBA" id="ARBA00004651"/>
    </source>
</evidence>
<name>A0A4R1QW05_9FIRM</name>
<reference evidence="8 9" key="1">
    <citation type="submission" date="2019-03" db="EMBL/GenBank/DDBJ databases">
        <title>Genomic Encyclopedia of Type Strains, Phase IV (KMG-IV): sequencing the most valuable type-strain genomes for metagenomic binning, comparative biology and taxonomic classification.</title>
        <authorList>
            <person name="Goeker M."/>
        </authorList>
    </citation>
    <scope>NUCLEOTIDE SEQUENCE [LARGE SCALE GENOMIC DNA]</scope>
    <source>
        <strain evidence="8 9">DSM 100451</strain>
    </source>
</reference>
<proteinExistence type="predicted"/>
<feature type="transmembrane region" description="Helical" evidence="7">
    <location>
        <begin position="141"/>
        <end position="165"/>
    </location>
</feature>
<keyword evidence="3" id="KW-1003">Cell membrane</keyword>